<dbReference type="WBParaSite" id="jg22280">
    <property type="protein sequence ID" value="jg22280"/>
    <property type="gene ID" value="jg22280"/>
</dbReference>
<proteinExistence type="predicted"/>
<dbReference type="Proteomes" id="UP000887574">
    <property type="component" value="Unplaced"/>
</dbReference>
<accession>A0A915DPL6</accession>
<protein>
    <submittedName>
        <fullName evidence="2">Uncharacterized protein</fullName>
    </submittedName>
</protein>
<evidence type="ECO:0000313" key="2">
    <source>
        <dbReference type="WBParaSite" id="jg22280"/>
    </source>
</evidence>
<sequence>MTETVELSANTQEYLGFLQSALNGTEVEIRIKCEDEVDMEYDLQFVIRSSPCAKEFIIDRRRFSQVSNLLQFYFDEADKTPPGYHYDKILFFQVSKTKVLLQGP</sequence>
<reference evidence="2" key="1">
    <citation type="submission" date="2022-11" db="UniProtKB">
        <authorList>
            <consortium name="WormBaseParasite"/>
        </authorList>
    </citation>
    <scope>IDENTIFICATION</scope>
</reference>
<organism evidence="1 2">
    <name type="scientific">Ditylenchus dipsaci</name>
    <dbReference type="NCBI Taxonomy" id="166011"/>
    <lineage>
        <taxon>Eukaryota</taxon>
        <taxon>Metazoa</taxon>
        <taxon>Ecdysozoa</taxon>
        <taxon>Nematoda</taxon>
        <taxon>Chromadorea</taxon>
        <taxon>Rhabditida</taxon>
        <taxon>Tylenchina</taxon>
        <taxon>Tylenchomorpha</taxon>
        <taxon>Sphaerularioidea</taxon>
        <taxon>Anguinidae</taxon>
        <taxon>Anguininae</taxon>
        <taxon>Ditylenchus</taxon>
    </lineage>
</organism>
<dbReference type="AlphaFoldDB" id="A0A915DPL6"/>
<name>A0A915DPL6_9BILA</name>
<evidence type="ECO:0000313" key="1">
    <source>
        <dbReference type="Proteomes" id="UP000887574"/>
    </source>
</evidence>
<keyword evidence="1" id="KW-1185">Reference proteome</keyword>